<dbReference type="EMBL" id="CAXIEN010000053">
    <property type="protein sequence ID" value="CAL1271310.1"/>
    <property type="molecule type" value="Genomic_DNA"/>
</dbReference>
<feature type="transmembrane region" description="Helical" evidence="1">
    <location>
        <begin position="6"/>
        <end position="32"/>
    </location>
</feature>
<keyword evidence="3" id="KW-1185">Reference proteome</keyword>
<gene>
    <name evidence="2" type="ORF">LARSCL_LOCUS5754</name>
</gene>
<keyword evidence="1" id="KW-0472">Membrane</keyword>
<sequence>GQFPVPLLISIALLISVGQFPVRLLISIALLISVGQFPVQIISIDIHISIDIRRPFPRTIFLLISTDNF</sequence>
<name>A0AAV1ZM05_9ARAC</name>
<dbReference type="AlphaFoldDB" id="A0AAV1ZM05"/>
<dbReference type="Proteomes" id="UP001497382">
    <property type="component" value="Unassembled WGS sequence"/>
</dbReference>
<accession>A0AAV1ZM05</accession>
<comment type="caution">
    <text evidence="2">The sequence shown here is derived from an EMBL/GenBank/DDBJ whole genome shotgun (WGS) entry which is preliminary data.</text>
</comment>
<evidence type="ECO:0000313" key="3">
    <source>
        <dbReference type="Proteomes" id="UP001497382"/>
    </source>
</evidence>
<keyword evidence="1" id="KW-1133">Transmembrane helix</keyword>
<evidence type="ECO:0000256" key="1">
    <source>
        <dbReference type="SAM" id="Phobius"/>
    </source>
</evidence>
<protein>
    <submittedName>
        <fullName evidence="2">Uncharacterized protein</fullName>
    </submittedName>
</protein>
<feature type="non-terminal residue" evidence="2">
    <location>
        <position position="1"/>
    </location>
</feature>
<proteinExistence type="predicted"/>
<evidence type="ECO:0000313" key="2">
    <source>
        <dbReference type="EMBL" id="CAL1271310.1"/>
    </source>
</evidence>
<reference evidence="2 3" key="1">
    <citation type="submission" date="2024-04" db="EMBL/GenBank/DDBJ databases">
        <authorList>
            <person name="Rising A."/>
            <person name="Reimegard J."/>
            <person name="Sonavane S."/>
            <person name="Akerstrom W."/>
            <person name="Nylinder S."/>
            <person name="Hedman E."/>
            <person name="Kallberg Y."/>
        </authorList>
    </citation>
    <scope>NUCLEOTIDE SEQUENCE [LARGE SCALE GENOMIC DNA]</scope>
</reference>
<organism evidence="2 3">
    <name type="scientific">Larinioides sclopetarius</name>
    <dbReference type="NCBI Taxonomy" id="280406"/>
    <lineage>
        <taxon>Eukaryota</taxon>
        <taxon>Metazoa</taxon>
        <taxon>Ecdysozoa</taxon>
        <taxon>Arthropoda</taxon>
        <taxon>Chelicerata</taxon>
        <taxon>Arachnida</taxon>
        <taxon>Araneae</taxon>
        <taxon>Araneomorphae</taxon>
        <taxon>Entelegynae</taxon>
        <taxon>Araneoidea</taxon>
        <taxon>Araneidae</taxon>
        <taxon>Larinioides</taxon>
    </lineage>
</organism>
<keyword evidence="1" id="KW-0812">Transmembrane</keyword>